<keyword evidence="5" id="KW-1185">Reference proteome</keyword>
<dbReference type="Proteomes" id="UP000220246">
    <property type="component" value="Unassembled WGS sequence"/>
</dbReference>
<protein>
    <submittedName>
        <fullName evidence="4">Outer membrane protein assembly factor BamE</fullName>
    </submittedName>
</protein>
<accession>A0A2A7UZY6</accession>
<gene>
    <name evidence="4" type="ORF">CRM82_02350</name>
</gene>
<name>A0A2A7UZY6_COMTR</name>
<feature type="domain" description="Outer membrane protein assembly factor BamE" evidence="3">
    <location>
        <begin position="74"/>
        <end position="128"/>
    </location>
</feature>
<dbReference type="InterPro" id="IPR037873">
    <property type="entry name" value="BamE-like"/>
</dbReference>
<keyword evidence="1" id="KW-0732">Signal</keyword>
<comment type="caution">
    <text evidence="4">The sequence shown here is derived from an EMBL/GenBank/DDBJ whole genome shotgun (WGS) entry which is preliminary data.</text>
</comment>
<dbReference type="OrthoDB" id="8962020at2"/>
<keyword evidence="2" id="KW-0472">Membrane</keyword>
<evidence type="ECO:0000256" key="2">
    <source>
        <dbReference type="ARBA" id="ARBA00023136"/>
    </source>
</evidence>
<dbReference type="Pfam" id="PF04355">
    <property type="entry name" value="BamE"/>
    <property type="match status" value="1"/>
</dbReference>
<dbReference type="EMBL" id="PDEA01000001">
    <property type="protein sequence ID" value="PEH90813.1"/>
    <property type="molecule type" value="Genomic_DNA"/>
</dbReference>
<organism evidence="4 5">
    <name type="scientific">Comamonas terrigena</name>
    <dbReference type="NCBI Taxonomy" id="32013"/>
    <lineage>
        <taxon>Bacteria</taxon>
        <taxon>Pseudomonadati</taxon>
        <taxon>Pseudomonadota</taxon>
        <taxon>Betaproteobacteria</taxon>
        <taxon>Burkholderiales</taxon>
        <taxon>Comamonadaceae</taxon>
        <taxon>Comamonas</taxon>
    </lineage>
</organism>
<evidence type="ECO:0000256" key="1">
    <source>
        <dbReference type="ARBA" id="ARBA00022729"/>
    </source>
</evidence>
<proteinExistence type="predicted"/>
<reference evidence="5" key="1">
    <citation type="submission" date="2017-09" db="EMBL/GenBank/DDBJ databases">
        <title>FDA dAtabase for Regulatory Grade micrObial Sequences (FDA-ARGOS): Supporting development and validation of Infectious Disease Dx tests.</title>
        <authorList>
            <person name="Minogue T."/>
            <person name="Wolcott M."/>
            <person name="Wasieloski L."/>
            <person name="Aguilar W."/>
            <person name="Moore D."/>
            <person name="Tallon L."/>
            <person name="Sadzewicz L."/>
            <person name="Ott S."/>
            <person name="Zhao X."/>
            <person name="Nagaraj S."/>
            <person name="Vavikolanu K."/>
            <person name="Aluvathingal J."/>
            <person name="Nadendla S."/>
            <person name="Sichtig H."/>
        </authorList>
    </citation>
    <scope>NUCLEOTIDE SEQUENCE [LARGE SCALE GENOMIC DNA]</scope>
    <source>
        <strain evidence="5">FDAARGOS_394</strain>
    </source>
</reference>
<dbReference type="Gene3D" id="3.30.1450.10">
    <property type="match status" value="1"/>
</dbReference>
<dbReference type="InterPro" id="IPR007450">
    <property type="entry name" value="BamE_dom"/>
</dbReference>
<dbReference type="GO" id="GO:0019867">
    <property type="term" value="C:outer membrane"/>
    <property type="evidence" value="ECO:0007669"/>
    <property type="project" value="InterPro"/>
</dbReference>
<evidence type="ECO:0000313" key="5">
    <source>
        <dbReference type="Proteomes" id="UP000220246"/>
    </source>
</evidence>
<dbReference type="AlphaFoldDB" id="A0A2A7UZY6"/>
<evidence type="ECO:0000259" key="3">
    <source>
        <dbReference type="Pfam" id="PF04355"/>
    </source>
</evidence>
<dbReference type="STRING" id="1219032.GCA_001515545_02363"/>
<evidence type="ECO:0000313" key="4">
    <source>
        <dbReference type="EMBL" id="PEH90813.1"/>
    </source>
</evidence>
<sequence length="153" mass="17650">MAVVALALTACAVPEWQKPGTPASQILQDMGQPQVRNPLPDGGERWVYSRQPMGQQIYHFDFDSGQRLLSVRQVLNPSDFHQLRPGVDTQDSVYRYFGKPALVEGVANFKGDIWTYRFRENGGDRLAHVFLDPQRVVQRIMFTDEWRNDDDRR</sequence>